<name>A0A848LLC0_9BACT</name>
<dbReference type="GO" id="GO:0006040">
    <property type="term" value="P:amino sugar metabolic process"/>
    <property type="evidence" value="ECO:0007669"/>
    <property type="project" value="InterPro"/>
</dbReference>
<dbReference type="PANTHER" id="PTHR30605:SF0">
    <property type="entry name" value="ANHYDRO-N-ACETYLMURAMIC ACID KINASE"/>
    <property type="match status" value="1"/>
</dbReference>
<dbReference type="UniPathway" id="UPA00343"/>
<dbReference type="EMBL" id="JABBJJ010000141">
    <property type="protein sequence ID" value="NMO18536.1"/>
    <property type="molecule type" value="Genomic_DNA"/>
</dbReference>
<dbReference type="GO" id="GO:0009254">
    <property type="term" value="P:peptidoglycan turnover"/>
    <property type="evidence" value="ECO:0007669"/>
    <property type="project" value="UniProtKB-UniRule"/>
</dbReference>
<dbReference type="RefSeq" id="WP_169347801.1">
    <property type="nucleotide sequence ID" value="NZ_JABBJJ010000141.1"/>
</dbReference>
<comment type="catalytic activity">
    <reaction evidence="1">
        <text>1,6-anhydro-N-acetyl-beta-muramate + ATP + H2O = N-acetyl-D-muramate 6-phosphate + ADP + H(+)</text>
        <dbReference type="Rhea" id="RHEA:24952"/>
        <dbReference type="ChEBI" id="CHEBI:15377"/>
        <dbReference type="ChEBI" id="CHEBI:15378"/>
        <dbReference type="ChEBI" id="CHEBI:30616"/>
        <dbReference type="ChEBI" id="CHEBI:58690"/>
        <dbReference type="ChEBI" id="CHEBI:58722"/>
        <dbReference type="ChEBI" id="CHEBI:456216"/>
        <dbReference type="EC" id="2.7.1.170"/>
    </reaction>
</comment>
<dbReference type="Gene3D" id="3.30.420.40">
    <property type="match status" value="2"/>
</dbReference>
<dbReference type="Pfam" id="PF03702">
    <property type="entry name" value="AnmK"/>
    <property type="match status" value="1"/>
</dbReference>
<keyword evidence="3" id="KW-1185">Reference proteome</keyword>
<dbReference type="GO" id="GO:0005524">
    <property type="term" value="F:ATP binding"/>
    <property type="evidence" value="ECO:0007669"/>
    <property type="project" value="UniProtKB-UniRule"/>
</dbReference>
<keyword evidence="1" id="KW-0119">Carbohydrate metabolism</keyword>
<comment type="similarity">
    <text evidence="1">Belongs to the anhydro-N-acetylmuramic acid kinase family.</text>
</comment>
<dbReference type="GO" id="GO:0097175">
    <property type="term" value="P:1,6-anhydro-N-acetyl-beta-muramic acid catabolic process"/>
    <property type="evidence" value="ECO:0007669"/>
    <property type="project" value="UniProtKB-UniRule"/>
</dbReference>
<organism evidence="2 3">
    <name type="scientific">Pyxidicoccus fallax</name>
    <dbReference type="NCBI Taxonomy" id="394095"/>
    <lineage>
        <taxon>Bacteria</taxon>
        <taxon>Pseudomonadati</taxon>
        <taxon>Myxococcota</taxon>
        <taxon>Myxococcia</taxon>
        <taxon>Myxococcales</taxon>
        <taxon>Cystobacterineae</taxon>
        <taxon>Myxococcaceae</taxon>
        <taxon>Pyxidicoccus</taxon>
    </lineage>
</organism>
<feature type="binding site" evidence="1">
    <location>
        <begin position="22"/>
        <end position="29"/>
    </location>
    <ligand>
        <name>ATP</name>
        <dbReference type="ChEBI" id="CHEBI:30616"/>
    </ligand>
</feature>
<dbReference type="NCBIfam" id="NF007148">
    <property type="entry name" value="PRK09585.3-2"/>
    <property type="match status" value="1"/>
</dbReference>
<evidence type="ECO:0000313" key="2">
    <source>
        <dbReference type="EMBL" id="NMO18536.1"/>
    </source>
</evidence>
<dbReference type="SUPFAM" id="SSF53067">
    <property type="entry name" value="Actin-like ATPase domain"/>
    <property type="match status" value="1"/>
</dbReference>
<dbReference type="CDD" id="cd24050">
    <property type="entry name" value="ASKHA_NBD_ANMK"/>
    <property type="match status" value="1"/>
</dbReference>
<dbReference type="GO" id="GO:0016301">
    <property type="term" value="F:kinase activity"/>
    <property type="evidence" value="ECO:0007669"/>
    <property type="project" value="UniProtKB-KW"/>
</dbReference>
<comment type="pathway">
    <text evidence="1">Amino-sugar metabolism; 1,6-anhydro-N-acetylmuramate degradation.</text>
</comment>
<accession>A0A848LLC0</accession>
<dbReference type="InterPro" id="IPR043129">
    <property type="entry name" value="ATPase_NBD"/>
</dbReference>
<evidence type="ECO:0000313" key="3">
    <source>
        <dbReference type="Proteomes" id="UP000518300"/>
    </source>
</evidence>
<keyword evidence="1" id="KW-0547">Nucleotide-binding</keyword>
<sequence>MRLPPPVPDPRQPRLCVGLLSGTSVDAVEAALCEVTGTGDSVRLKLLAHVSVPFPPELVTRLLGPQDAGSLCRLDFELGEHFADAARRVMREAGVSPEQVAAIGSHGQTMAHVPPGSDATPSTLQIGEPSVIAERTGVPVVSDFRTRDMAAGGHGAPLVPYLDWAVFRGTGAPRALLNIGGIGNLSAVSARLEDTLAFDTGPGNMVLDGLARRVTQGHLACDLDGTLSRRGQVIPELLAELLSHPFLCQPPPRSAGRESFGEVLVERLWARHAERPYDLMATALELTVESIARAYETWLKQRFPRMEGLYASGGGTRNPAIMERLRARLAPLPVHTLDALGFPEGAKEAALFALLAAEHLVGTPANVPSATGARRRVVLGKLTP</sequence>
<dbReference type="PANTHER" id="PTHR30605">
    <property type="entry name" value="ANHYDRO-N-ACETYLMURAMIC ACID KINASE"/>
    <property type="match status" value="1"/>
</dbReference>
<protein>
    <recommendedName>
        <fullName evidence="1">Anhydro-N-acetylmuramic acid kinase</fullName>
        <ecNumber evidence="1">2.7.1.170</ecNumber>
    </recommendedName>
    <alternativeName>
        <fullName evidence="1">AnhMurNAc kinase</fullName>
    </alternativeName>
</protein>
<comment type="caution">
    <text evidence="2">The sequence shown here is derived from an EMBL/GenBank/DDBJ whole genome shotgun (WGS) entry which is preliminary data.</text>
</comment>
<dbReference type="EC" id="2.7.1.170" evidence="1"/>
<dbReference type="UniPathway" id="UPA00544"/>
<dbReference type="GO" id="GO:0016773">
    <property type="term" value="F:phosphotransferase activity, alcohol group as acceptor"/>
    <property type="evidence" value="ECO:0007669"/>
    <property type="project" value="UniProtKB-UniRule"/>
</dbReference>
<keyword evidence="1 2" id="KW-0418">Kinase</keyword>
<dbReference type="HAMAP" id="MF_01270">
    <property type="entry name" value="AnhMurNAc_kinase"/>
    <property type="match status" value="1"/>
</dbReference>
<keyword evidence="1" id="KW-0067">ATP-binding</keyword>
<gene>
    <name evidence="1" type="primary">anmK</name>
    <name evidence="2" type="ORF">HG543_27270</name>
</gene>
<dbReference type="Proteomes" id="UP000518300">
    <property type="component" value="Unassembled WGS sequence"/>
</dbReference>
<evidence type="ECO:0000256" key="1">
    <source>
        <dbReference type="HAMAP-Rule" id="MF_01270"/>
    </source>
</evidence>
<dbReference type="AlphaFoldDB" id="A0A848LLC0"/>
<keyword evidence="1 2" id="KW-0808">Transferase</keyword>
<comment type="pathway">
    <text evidence="1">Cell wall biogenesis; peptidoglycan recycling.</text>
</comment>
<reference evidence="2 3" key="1">
    <citation type="submission" date="2020-04" db="EMBL/GenBank/DDBJ databases">
        <title>Draft genome of Pyxidicoccus fallax type strain.</title>
        <authorList>
            <person name="Whitworth D.E."/>
        </authorList>
    </citation>
    <scope>NUCLEOTIDE SEQUENCE [LARGE SCALE GENOMIC DNA]</scope>
    <source>
        <strain evidence="2 3">DSM 14698</strain>
    </source>
</reference>
<dbReference type="InterPro" id="IPR005338">
    <property type="entry name" value="Anhydro_N_Ac-Mur_kinase"/>
</dbReference>
<comment type="function">
    <text evidence="1">Catalyzes the specific phosphorylation of 1,6-anhydro-N-acetylmuramic acid (anhMurNAc) with the simultaneous cleavage of the 1,6-anhydro ring, generating MurNAc-6-P. Is required for the utilization of anhMurNAc either imported from the medium or derived from its own cell wall murein, and thus plays a role in cell wall recycling.</text>
</comment>
<proteinExistence type="inferred from homology"/>